<gene>
    <name evidence="2" type="ORF">RJ640_011962</name>
</gene>
<proteinExistence type="predicted"/>
<dbReference type="AlphaFoldDB" id="A0AA88RMT4"/>
<name>A0AA88RMT4_9ASTE</name>
<protein>
    <submittedName>
        <fullName evidence="2">Uncharacterized protein</fullName>
    </submittedName>
</protein>
<dbReference type="EMBL" id="JAVXUO010000372">
    <property type="protein sequence ID" value="KAK2992869.1"/>
    <property type="molecule type" value="Genomic_DNA"/>
</dbReference>
<dbReference type="Proteomes" id="UP001187471">
    <property type="component" value="Unassembled WGS sequence"/>
</dbReference>
<evidence type="ECO:0000256" key="1">
    <source>
        <dbReference type="SAM" id="MobiDB-lite"/>
    </source>
</evidence>
<feature type="compositionally biased region" description="Basic and acidic residues" evidence="1">
    <location>
        <begin position="153"/>
        <end position="163"/>
    </location>
</feature>
<comment type="caution">
    <text evidence="2">The sequence shown here is derived from an EMBL/GenBank/DDBJ whole genome shotgun (WGS) entry which is preliminary data.</text>
</comment>
<evidence type="ECO:0000313" key="3">
    <source>
        <dbReference type="Proteomes" id="UP001187471"/>
    </source>
</evidence>
<sequence length="253" mass="28184">MWDRVAFEGWGKAKFKVCRSREKTRSATSNFRGILHYDIIHSSGFQMDYLRGFSGERAYNSGSRGGSSLSKEAGIFNQINYCKGRYKVCWGQEEDRFVLVRSQHGHGQSVALKPYLPHTLHTPMAETKQHMSPVPIQGAQGGASKAKRNAQPAHEDYVSRSRELSQGARPAPTSRNVTRSVQNGAHIPQSRPTPTARNLALAPLIPGCRSPVEVIMLVKNSNDSPDNYYWGLGEFRLLELLHLQGLLHTALPC</sequence>
<accession>A0AA88RMT4</accession>
<organism evidence="2 3">
    <name type="scientific">Escallonia rubra</name>
    <dbReference type="NCBI Taxonomy" id="112253"/>
    <lineage>
        <taxon>Eukaryota</taxon>
        <taxon>Viridiplantae</taxon>
        <taxon>Streptophyta</taxon>
        <taxon>Embryophyta</taxon>
        <taxon>Tracheophyta</taxon>
        <taxon>Spermatophyta</taxon>
        <taxon>Magnoliopsida</taxon>
        <taxon>eudicotyledons</taxon>
        <taxon>Gunneridae</taxon>
        <taxon>Pentapetalae</taxon>
        <taxon>asterids</taxon>
        <taxon>campanulids</taxon>
        <taxon>Escalloniales</taxon>
        <taxon>Escalloniaceae</taxon>
        <taxon>Escallonia</taxon>
    </lineage>
</organism>
<feature type="compositionally biased region" description="Polar residues" evidence="1">
    <location>
        <begin position="173"/>
        <end position="183"/>
    </location>
</feature>
<evidence type="ECO:0000313" key="2">
    <source>
        <dbReference type="EMBL" id="KAK2992869.1"/>
    </source>
</evidence>
<feature type="region of interest" description="Disordered" evidence="1">
    <location>
        <begin position="128"/>
        <end position="195"/>
    </location>
</feature>
<reference evidence="2" key="1">
    <citation type="submission" date="2022-12" db="EMBL/GenBank/DDBJ databases">
        <title>Draft genome assemblies for two species of Escallonia (Escalloniales).</title>
        <authorList>
            <person name="Chanderbali A."/>
            <person name="Dervinis C."/>
            <person name="Anghel I."/>
            <person name="Soltis D."/>
            <person name="Soltis P."/>
            <person name="Zapata F."/>
        </authorList>
    </citation>
    <scope>NUCLEOTIDE SEQUENCE</scope>
    <source>
        <strain evidence="2">UCBG92.1500</strain>
        <tissue evidence="2">Leaf</tissue>
    </source>
</reference>
<keyword evidence="3" id="KW-1185">Reference proteome</keyword>